<protein>
    <recommendedName>
        <fullName evidence="3">GNAT family N-acetyltransferase</fullName>
    </recommendedName>
</protein>
<evidence type="ECO:0000313" key="1">
    <source>
        <dbReference type="EMBL" id="TDQ66496.1"/>
    </source>
</evidence>
<proteinExistence type="predicted"/>
<dbReference type="EMBL" id="SNYR01000001">
    <property type="protein sequence ID" value="TDQ66496.1"/>
    <property type="molecule type" value="Genomic_DNA"/>
</dbReference>
<dbReference type="InterPro" id="IPR016181">
    <property type="entry name" value="Acyl_CoA_acyltransferase"/>
</dbReference>
<dbReference type="Proteomes" id="UP000295391">
    <property type="component" value="Unassembled WGS sequence"/>
</dbReference>
<gene>
    <name evidence="1" type="ORF">ATL17_0493</name>
</gene>
<comment type="caution">
    <text evidence="1">The sequence shown here is derived from an EMBL/GenBank/DDBJ whole genome shotgun (WGS) entry which is preliminary data.</text>
</comment>
<dbReference type="PANTHER" id="PTHR47017">
    <property type="entry name" value="ACYL-COA"/>
    <property type="match status" value="1"/>
</dbReference>
<dbReference type="SUPFAM" id="SSF55729">
    <property type="entry name" value="Acyl-CoA N-acyltransferases (Nat)"/>
    <property type="match status" value="1"/>
</dbReference>
<dbReference type="Gene3D" id="3.40.630.30">
    <property type="match status" value="1"/>
</dbReference>
<dbReference type="Pfam" id="PF04339">
    <property type="entry name" value="FemAB_like"/>
    <property type="match status" value="1"/>
</dbReference>
<evidence type="ECO:0000313" key="2">
    <source>
        <dbReference type="Proteomes" id="UP000295391"/>
    </source>
</evidence>
<dbReference type="PANTHER" id="PTHR47017:SF1">
    <property type="entry name" value="ACYL-COA"/>
    <property type="match status" value="1"/>
</dbReference>
<organism evidence="1 2">
    <name type="scientific">Maritalea mobilis</name>
    <dbReference type="NCBI Taxonomy" id="483324"/>
    <lineage>
        <taxon>Bacteria</taxon>
        <taxon>Pseudomonadati</taxon>
        <taxon>Pseudomonadota</taxon>
        <taxon>Alphaproteobacteria</taxon>
        <taxon>Hyphomicrobiales</taxon>
        <taxon>Devosiaceae</taxon>
        <taxon>Maritalea</taxon>
    </lineage>
</organism>
<dbReference type="RefSeq" id="WP_133571185.1">
    <property type="nucleotide sequence ID" value="NZ_SNYR01000001.1"/>
</dbReference>
<dbReference type="OrthoDB" id="9776898at2"/>
<sequence>MSSIVLKTNARIAEIGAEAWDQLAGPDNPFNSYAFLSALEESGCVAAHTGWQPQHLSVETETGEILGVTPAYLKGHSQGEYVFDHAWADAFERAGGSYYPKLQISIPFTPASAPKLLTKPEAELDVKSILIDGLERACEQLNLSSAHATFLGDDEVELFQSHQWLERHDRQYHWHNQGYEHFDDFLAQLASRKRKAIKKERRTVADHNLRIEWLSGSDIQEHHWDAFFAFYMDTGSRKWGRPYLNRNFFSLIGESMGDRIVLMLAHNGTEYVAGTLNLVGQDTLFGRYWGCNQHIPNLHFELCYYQAIDFAIENKLATVEAGAQGEHKIARGYEPVTTRSAHFIANPNFREAVKDYLDEERRYVAKDQELLKEVTPFKKG</sequence>
<name>A0A4R6VUS4_9HYPH</name>
<dbReference type="InterPro" id="IPR007434">
    <property type="entry name" value="FemAB-like"/>
</dbReference>
<dbReference type="AlphaFoldDB" id="A0A4R6VUS4"/>
<accession>A0A4R6VUS4</accession>
<evidence type="ECO:0008006" key="3">
    <source>
        <dbReference type="Google" id="ProtNLM"/>
    </source>
</evidence>
<reference evidence="1 2" key="1">
    <citation type="submission" date="2019-03" db="EMBL/GenBank/DDBJ databases">
        <title>Genomic Encyclopedia of Type Strains, Phase III (KMG-III): the genomes of soil and plant-associated and newly described type strains.</title>
        <authorList>
            <person name="Whitman W."/>
        </authorList>
    </citation>
    <scope>NUCLEOTIDE SEQUENCE [LARGE SCALE GENOMIC DNA]</scope>
    <source>
        <strain evidence="1 2">CGMCC 1.7002</strain>
    </source>
</reference>
<keyword evidence="2" id="KW-1185">Reference proteome</keyword>